<keyword evidence="1" id="KW-0472">Membrane</keyword>
<dbReference type="PANTHER" id="PTHR11328:SF24">
    <property type="entry name" value="MAJOR FACILITATOR SUPERFAMILY (MFS) PROFILE DOMAIN-CONTAINING PROTEIN"/>
    <property type="match status" value="1"/>
</dbReference>
<dbReference type="InterPro" id="IPR039672">
    <property type="entry name" value="MFS_2"/>
</dbReference>
<dbReference type="InterPro" id="IPR036259">
    <property type="entry name" value="MFS_trans_sf"/>
</dbReference>
<feature type="transmembrane region" description="Helical" evidence="1">
    <location>
        <begin position="12"/>
        <end position="31"/>
    </location>
</feature>
<dbReference type="GO" id="GO:0015293">
    <property type="term" value="F:symporter activity"/>
    <property type="evidence" value="ECO:0007669"/>
    <property type="project" value="InterPro"/>
</dbReference>
<accession>A0A974XD78</accession>
<dbReference type="AlphaFoldDB" id="A0A974XD78"/>
<feature type="transmembrane region" description="Helical" evidence="1">
    <location>
        <begin position="108"/>
        <end position="135"/>
    </location>
</feature>
<dbReference type="EMBL" id="CP071444">
    <property type="protein sequence ID" value="QSX07664.1"/>
    <property type="molecule type" value="Genomic_DNA"/>
</dbReference>
<sequence length="458" mass="50012">MKKELSKSLKRFYGIGDLFFTMMTSVENYFFNFFLTNIVMFDLGIVTFIQTVTTVVDAVLSWTYGAIMNSIKPLKWGRYRSWLILTPWLVPIIYLFKFTKLGNDGIAIAIIIAAGIISSVLWNFAYVANVALISVAASTPQDRVALSTSRGTYNRVAGIIFSYAGLPLATILAAIVGVQFQFAALAFVLGVGMAISYFAHFKMFEGYEVDETTAAPNQIVPKKNKIGFVGTLKALALNRPLLILLIADIARWIVNFVASATAVYYFTYVLKNPGYLATYMIIIGIAAALGAFTCKFVSNKFSARSTTIAYFFLMGGLLIVAKLFHTNFTLVIVLLGLAQYMYGSIYSLMPVLFADTVIYDEWKSGKNSSGWIMGLNNVTLKIAIVFRGIIINSVLAVVGFSAAVDAASVSNEVMSGISNAFLLIPGIILTVGGVLLILGFNLTKEKIAEYSAEIASRS</sequence>
<gene>
    <name evidence="2" type="ORF">J0B03_07425</name>
</gene>
<keyword evidence="1" id="KW-1133">Transmembrane helix</keyword>
<evidence type="ECO:0000256" key="1">
    <source>
        <dbReference type="SAM" id="Phobius"/>
    </source>
</evidence>
<feature type="transmembrane region" description="Helical" evidence="1">
    <location>
        <begin position="156"/>
        <end position="176"/>
    </location>
</feature>
<name>A0A974XD78_9FIRM</name>
<dbReference type="GO" id="GO:0005886">
    <property type="term" value="C:plasma membrane"/>
    <property type="evidence" value="ECO:0007669"/>
    <property type="project" value="TreeGrafter"/>
</dbReference>
<feature type="transmembrane region" description="Helical" evidence="1">
    <location>
        <begin position="340"/>
        <end position="359"/>
    </location>
</feature>
<keyword evidence="3" id="KW-1185">Reference proteome</keyword>
<evidence type="ECO:0000313" key="3">
    <source>
        <dbReference type="Proteomes" id="UP000663499"/>
    </source>
</evidence>
<evidence type="ECO:0000313" key="2">
    <source>
        <dbReference type="EMBL" id="QSX07664.1"/>
    </source>
</evidence>
<proteinExistence type="predicted"/>
<feature type="transmembrane region" description="Helical" evidence="1">
    <location>
        <begin position="241"/>
        <end position="265"/>
    </location>
</feature>
<dbReference type="Proteomes" id="UP000663499">
    <property type="component" value="Chromosome"/>
</dbReference>
<keyword evidence="1" id="KW-0812">Transmembrane</keyword>
<dbReference type="KEGG" id="alka:J0B03_07425"/>
<dbReference type="RefSeq" id="WP_207299006.1">
    <property type="nucleotide sequence ID" value="NZ_CP071444.1"/>
</dbReference>
<protein>
    <submittedName>
        <fullName evidence="2">MFS transporter</fullName>
    </submittedName>
</protein>
<dbReference type="Pfam" id="PF13347">
    <property type="entry name" value="MFS_2"/>
    <property type="match status" value="1"/>
</dbReference>
<feature type="transmembrane region" description="Helical" evidence="1">
    <location>
        <begin position="309"/>
        <end position="334"/>
    </location>
</feature>
<dbReference type="GO" id="GO:0008643">
    <property type="term" value="P:carbohydrate transport"/>
    <property type="evidence" value="ECO:0007669"/>
    <property type="project" value="InterPro"/>
</dbReference>
<dbReference type="Gene3D" id="1.20.1250.20">
    <property type="entry name" value="MFS general substrate transporter like domains"/>
    <property type="match status" value="1"/>
</dbReference>
<organism evidence="2 3">
    <name type="scientific">Alkalibacter rhizosphaerae</name>
    <dbReference type="NCBI Taxonomy" id="2815577"/>
    <lineage>
        <taxon>Bacteria</taxon>
        <taxon>Bacillati</taxon>
        <taxon>Bacillota</taxon>
        <taxon>Clostridia</taxon>
        <taxon>Eubacteriales</taxon>
        <taxon>Eubacteriaceae</taxon>
        <taxon>Alkalibacter</taxon>
    </lineage>
</organism>
<feature type="transmembrane region" description="Helical" evidence="1">
    <location>
        <begin position="380"/>
        <end position="400"/>
    </location>
</feature>
<dbReference type="PANTHER" id="PTHR11328">
    <property type="entry name" value="MAJOR FACILITATOR SUPERFAMILY DOMAIN-CONTAINING PROTEIN"/>
    <property type="match status" value="1"/>
</dbReference>
<feature type="transmembrane region" description="Helical" evidence="1">
    <location>
        <begin position="420"/>
        <end position="440"/>
    </location>
</feature>
<feature type="transmembrane region" description="Helical" evidence="1">
    <location>
        <begin position="182"/>
        <end position="199"/>
    </location>
</feature>
<feature type="transmembrane region" description="Helical" evidence="1">
    <location>
        <begin position="277"/>
        <end position="297"/>
    </location>
</feature>
<dbReference type="SUPFAM" id="SSF103473">
    <property type="entry name" value="MFS general substrate transporter"/>
    <property type="match status" value="1"/>
</dbReference>
<reference evidence="2" key="1">
    <citation type="submission" date="2021-03" db="EMBL/GenBank/DDBJ databases">
        <title>Alkalibacter marinus sp. nov., isolated from tidal flat sediment.</title>
        <authorList>
            <person name="Namirimu T."/>
            <person name="Yang J.-A."/>
            <person name="Yang S.-H."/>
            <person name="Kim Y.-J."/>
            <person name="Kwon K.K."/>
        </authorList>
    </citation>
    <scope>NUCLEOTIDE SEQUENCE</scope>
    <source>
        <strain evidence="2">ES005</strain>
    </source>
</reference>
<feature type="transmembrane region" description="Helical" evidence="1">
    <location>
        <begin position="43"/>
        <end position="67"/>
    </location>
</feature>
<feature type="transmembrane region" description="Helical" evidence="1">
    <location>
        <begin position="79"/>
        <end position="96"/>
    </location>
</feature>